<accession>A0A1Y2E2K8</accession>
<comment type="caution">
    <text evidence="2">The sequence shown here is derived from an EMBL/GenBank/DDBJ whole genome shotgun (WGS) entry which is preliminary data.</text>
</comment>
<proteinExistence type="predicted"/>
<protein>
    <recommendedName>
        <fullName evidence="4">Coth-domain-containing protein</fullName>
    </recommendedName>
</protein>
<keyword evidence="3" id="KW-1185">Reference proteome</keyword>
<dbReference type="PANTHER" id="PTHR40050:SF1">
    <property type="entry name" value="INNER SPORE COAT PROTEIN H"/>
    <property type="match status" value="1"/>
</dbReference>
<gene>
    <name evidence="2" type="ORF">LY90DRAFT_667953</name>
</gene>
<sequence length="550" mass="62517">MKCNKFVSALLLAVNAILVQSKVTFKVVAVSGTPYVVVNNKKYSMKVDQYPVYTATVNVNAPVKYHYVLGSEEEKFTRTVNSDSTLNEFFNRKVNVKKHPLLPKAYESFANTKKSKLFDDTFVSTVLIEASQSEVNYIHSHPNIEKYKVPAKVIYVSPYNVKTFNSAKLAISGQSTLYDKKLSYKISGLKTENDEKLYDRTSVKLRADMIDASFIKEKIYYDMLNSLGVPTAQSKLTRVFINKKPIGLFLMSDDFSNKEFLKNTFNNGKKSTVTNHIFKADYYPSGGAVGDLKYYGATSKKYDIYEYKGELEDVDSEDKVNEILVPFLKSISNYGSGKSLNFDINNFLKNLAMEFLGYASDNFWVRPGNFFIYKDGAKDKWYFLDSDFDQSFGHGDPDIAMSTTIDNYASKLNDEIPKSRPLIETLRKVSAHDKFLKDAIKRAIQTCFNINAVGPRIDSFAELIKEDALWDYTCERQNRYTGHSLSNKKYTEKDFTTQISSTSSSPYPYPIKAWIINRSKKVASQLGISVPSKPDTSLGYYEPKYETTTT</sequence>
<dbReference type="InterPro" id="IPR014867">
    <property type="entry name" value="Spore_coat_CotH_CotH2/3/7"/>
</dbReference>
<dbReference type="Pfam" id="PF08757">
    <property type="entry name" value="CotH"/>
    <property type="match status" value="1"/>
</dbReference>
<dbReference type="EMBL" id="MCOG01000051">
    <property type="protein sequence ID" value="ORY65687.1"/>
    <property type="molecule type" value="Genomic_DNA"/>
</dbReference>
<dbReference type="AlphaFoldDB" id="A0A1Y2E2K8"/>
<dbReference type="Proteomes" id="UP000193920">
    <property type="component" value="Unassembled WGS sequence"/>
</dbReference>
<feature type="chain" id="PRO_5012688836" description="Coth-domain-containing protein" evidence="1">
    <location>
        <begin position="22"/>
        <end position="550"/>
    </location>
</feature>
<evidence type="ECO:0000313" key="3">
    <source>
        <dbReference type="Proteomes" id="UP000193920"/>
    </source>
</evidence>
<dbReference type="OrthoDB" id="10267127at2759"/>
<reference evidence="2 3" key="1">
    <citation type="submission" date="2016-08" db="EMBL/GenBank/DDBJ databases">
        <title>A Parts List for Fungal Cellulosomes Revealed by Comparative Genomics.</title>
        <authorList>
            <consortium name="DOE Joint Genome Institute"/>
            <person name="Haitjema C.H."/>
            <person name="Gilmore S.P."/>
            <person name="Henske J.K."/>
            <person name="Solomon K.V."/>
            <person name="De Groot R."/>
            <person name="Kuo A."/>
            <person name="Mondo S.J."/>
            <person name="Salamov A.A."/>
            <person name="Labutti K."/>
            <person name="Zhao Z."/>
            <person name="Chiniquy J."/>
            <person name="Barry K."/>
            <person name="Brewer H.M."/>
            <person name="Purvine S.O."/>
            <person name="Wright A.T."/>
            <person name="Boxma B."/>
            <person name="Van Alen T."/>
            <person name="Hackstein J.H."/>
            <person name="Baker S.E."/>
            <person name="Grigoriev I.V."/>
            <person name="O'Malley M.A."/>
        </authorList>
    </citation>
    <scope>NUCLEOTIDE SEQUENCE [LARGE SCALE GENOMIC DNA]</scope>
    <source>
        <strain evidence="2 3">G1</strain>
    </source>
</reference>
<evidence type="ECO:0000256" key="1">
    <source>
        <dbReference type="SAM" id="SignalP"/>
    </source>
</evidence>
<name>A0A1Y2E2K8_9FUNG</name>
<evidence type="ECO:0008006" key="4">
    <source>
        <dbReference type="Google" id="ProtNLM"/>
    </source>
</evidence>
<dbReference type="STRING" id="1754190.A0A1Y2E2K8"/>
<feature type="signal peptide" evidence="1">
    <location>
        <begin position="1"/>
        <end position="21"/>
    </location>
</feature>
<evidence type="ECO:0000313" key="2">
    <source>
        <dbReference type="EMBL" id="ORY65687.1"/>
    </source>
</evidence>
<dbReference type="PANTHER" id="PTHR40050">
    <property type="entry name" value="INNER SPORE COAT PROTEIN H"/>
    <property type="match status" value="1"/>
</dbReference>
<keyword evidence="1" id="KW-0732">Signal</keyword>
<organism evidence="2 3">
    <name type="scientific">Neocallimastix californiae</name>
    <dbReference type="NCBI Taxonomy" id="1754190"/>
    <lineage>
        <taxon>Eukaryota</taxon>
        <taxon>Fungi</taxon>
        <taxon>Fungi incertae sedis</taxon>
        <taxon>Chytridiomycota</taxon>
        <taxon>Chytridiomycota incertae sedis</taxon>
        <taxon>Neocallimastigomycetes</taxon>
        <taxon>Neocallimastigales</taxon>
        <taxon>Neocallimastigaceae</taxon>
        <taxon>Neocallimastix</taxon>
    </lineage>
</organism>